<feature type="signal peptide" evidence="1">
    <location>
        <begin position="1"/>
        <end position="21"/>
    </location>
</feature>
<feature type="chain" id="PRO_5046664538" evidence="1">
    <location>
        <begin position="22"/>
        <end position="202"/>
    </location>
</feature>
<sequence>MFLRWAFGFCSAFFFAFPALAQNTRIANFTYAGSGCPVGSAAGVISPDQKALTVIFDQFEAHTGPGIGRAANRAFCQLAVDLRFDPGWQVAVFDATYRGFADLEAGVQGLHETSYYFSGSPLTSGPLTWSMIGPFTNNFSRTDTFTTSVWSECGTVRPLNIKTSLYVTNRLAPASSGVLTNDTTDVQVRIEYGLMFRPCPGP</sequence>
<evidence type="ECO:0000256" key="1">
    <source>
        <dbReference type="SAM" id="SignalP"/>
    </source>
</evidence>
<comment type="caution">
    <text evidence="2">The sequence shown here is derived from an EMBL/GenBank/DDBJ whole genome shotgun (WGS) entry which is preliminary data.</text>
</comment>
<evidence type="ECO:0000313" key="3">
    <source>
        <dbReference type="Proteomes" id="UP001217485"/>
    </source>
</evidence>
<accession>A0ABT5C5Q6</accession>
<dbReference type="InterPro" id="IPR025649">
    <property type="entry name" value="DUF4360"/>
</dbReference>
<gene>
    <name evidence="2" type="ORF">POL72_28685</name>
</gene>
<dbReference type="Proteomes" id="UP001217485">
    <property type="component" value="Unassembled WGS sequence"/>
</dbReference>
<keyword evidence="1" id="KW-0732">Signal</keyword>
<proteinExistence type="predicted"/>
<protein>
    <submittedName>
        <fullName evidence="2">DUF4360 domain-containing protein</fullName>
    </submittedName>
</protein>
<keyword evidence="3" id="KW-1185">Reference proteome</keyword>
<dbReference type="Pfam" id="PF14273">
    <property type="entry name" value="DUF4360"/>
    <property type="match status" value="1"/>
</dbReference>
<name>A0ABT5C5Q6_9BACT</name>
<dbReference type="PANTHER" id="PTHR38847">
    <property type="match status" value="1"/>
</dbReference>
<dbReference type="PANTHER" id="PTHR38847:SF1">
    <property type="entry name" value="PSEUDOURIDINE SYNTHASE RSUA_RLUA-LIKE DOMAIN-CONTAINING PROTEIN"/>
    <property type="match status" value="1"/>
</dbReference>
<dbReference type="EMBL" id="JAQNDK010000003">
    <property type="protein sequence ID" value="MDC0681751.1"/>
    <property type="molecule type" value="Genomic_DNA"/>
</dbReference>
<evidence type="ECO:0000313" key="2">
    <source>
        <dbReference type="EMBL" id="MDC0681751.1"/>
    </source>
</evidence>
<dbReference type="RefSeq" id="WP_272099077.1">
    <property type="nucleotide sequence ID" value="NZ_JAQNDK010000003.1"/>
</dbReference>
<reference evidence="2 3" key="1">
    <citation type="submission" date="2023-01" db="EMBL/GenBank/DDBJ databases">
        <title>Minimal conservation of predation-associated metabolite biosynthetic gene clusters underscores biosynthetic potential of Myxococcota including descriptions for ten novel species: Archangium lansinium sp. nov., Myxococcus landrumus sp. nov., Nannocystis bai.</title>
        <authorList>
            <person name="Ahearne A."/>
            <person name="Stevens C."/>
            <person name="Dowd S."/>
        </authorList>
    </citation>
    <scope>NUCLEOTIDE SEQUENCE [LARGE SCALE GENOMIC DNA]</scope>
    <source>
        <strain evidence="2 3">WIWO2</strain>
    </source>
</reference>
<organism evidence="2 3">
    <name type="scientific">Sorangium atrum</name>
    <dbReference type="NCBI Taxonomy" id="2995308"/>
    <lineage>
        <taxon>Bacteria</taxon>
        <taxon>Pseudomonadati</taxon>
        <taxon>Myxococcota</taxon>
        <taxon>Polyangia</taxon>
        <taxon>Polyangiales</taxon>
        <taxon>Polyangiaceae</taxon>
        <taxon>Sorangium</taxon>
    </lineage>
</organism>